<evidence type="ECO:0000313" key="3">
    <source>
        <dbReference type="Proteomes" id="UP001165092"/>
    </source>
</evidence>
<accession>A0A9W6UI49</accession>
<dbReference type="AlphaFoldDB" id="A0A9W6UI49"/>
<keyword evidence="3" id="KW-1185">Reference proteome</keyword>
<dbReference type="EMBL" id="BSQG01000002">
    <property type="protein sequence ID" value="GLU47043.1"/>
    <property type="molecule type" value="Genomic_DNA"/>
</dbReference>
<evidence type="ECO:0000313" key="2">
    <source>
        <dbReference type="EMBL" id="GLU47043.1"/>
    </source>
</evidence>
<reference evidence="2" key="1">
    <citation type="submission" date="2023-02" db="EMBL/GenBank/DDBJ databases">
        <title>Nocardiopsis ansamitocini NBRC 112285.</title>
        <authorList>
            <person name="Ichikawa N."/>
            <person name="Sato H."/>
            <person name="Tonouchi N."/>
        </authorList>
    </citation>
    <scope>NUCLEOTIDE SEQUENCE</scope>
    <source>
        <strain evidence="2">NBRC 112285</strain>
    </source>
</reference>
<sequence length="123" mass="13474">MPPHRTNGHEPERPVHLPRTSARPALPVGAEALVERIEAEPNTEQAAQAAGLLILRTLRDILMVVVVPAAHSGGGRSSEPHEGSTNGTNGSELRDSTHRTHPIIKRNYLNRHDTRECPPGYYL</sequence>
<comment type="caution">
    <text evidence="2">The sequence shown here is derived from an EMBL/GenBank/DDBJ whole genome shotgun (WGS) entry which is preliminary data.</text>
</comment>
<organism evidence="2 3">
    <name type="scientific">Nocardiopsis ansamitocini</name>
    <dbReference type="NCBI Taxonomy" id="1670832"/>
    <lineage>
        <taxon>Bacteria</taxon>
        <taxon>Bacillati</taxon>
        <taxon>Actinomycetota</taxon>
        <taxon>Actinomycetes</taxon>
        <taxon>Streptosporangiales</taxon>
        <taxon>Nocardiopsidaceae</taxon>
        <taxon>Nocardiopsis</taxon>
    </lineage>
</organism>
<feature type="region of interest" description="Disordered" evidence="1">
    <location>
        <begin position="1"/>
        <end position="24"/>
    </location>
</feature>
<name>A0A9W6UI49_9ACTN</name>
<proteinExistence type="predicted"/>
<dbReference type="Proteomes" id="UP001165092">
    <property type="component" value="Unassembled WGS sequence"/>
</dbReference>
<feature type="region of interest" description="Disordered" evidence="1">
    <location>
        <begin position="71"/>
        <end position="111"/>
    </location>
</feature>
<evidence type="ECO:0000256" key="1">
    <source>
        <dbReference type="SAM" id="MobiDB-lite"/>
    </source>
</evidence>
<gene>
    <name evidence="2" type="ORF">Nans01_13940</name>
</gene>
<protein>
    <submittedName>
        <fullName evidence="2">Uncharacterized protein</fullName>
    </submittedName>
</protein>